<protein>
    <submittedName>
        <fullName evidence="1">Uncharacterized protein</fullName>
    </submittedName>
</protein>
<accession>A0ABQ1LYR7</accession>
<sequence length="160" mass="18975">MKGSDNITTKLKKTLSKKSFELFECLTFELNDLDEQEIEIGFLENTDYVKFASNSTDKDRIPFYLEIFEGFCDFFIDNDKEVFIQYNFKSTQEFKAYIKEFLTSPINHIKSETELGEIWEETYILISQKPKTLTGRKRMLALFKPKLIISEKTFNPWIRS</sequence>
<evidence type="ECO:0000313" key="2">
    <source>
        <dbReference type="Proteomes" id="UP000635885"/>
    </source>
</evidence>
<proteinExistence type="predicted"/>
<evidence type="ECO:0000313" key="1">
    <source>
        <dbReference type="EMBL" id="GGC31444.1"/>
    </source>
</evidence>
<gene>
    <name evidence="1" type="ORF">GCM10010993_07990</name>
</gene>
<organism evidence="1 2">
    <name type="scientific">Belliella aquatica</name>
    <dbReference type="NCBI Taxonomy" id="1323734"/>
    <lineage>
        <taxon>Bacteria</taxon>
        <taxon>Pseudomonadati</taxon>
        <taxon>Bacteroidota</taxon>
        <taxon>Cytophagia</taxon>
        <taxon>Cytophagales</taxon>
        <taxon>Cyclobacteriaceae</taxon>
        <taxon>Belliella</taxon>
    </lineage>
</organism>
<comment type="caution">
    <text evidence="1">The sequence shown here is derived from an EMBL/GenBank/DDBJ whole genome shotgun (WGS) entry which is preliminary data.</text>
</comment>
<dbReference type="EMBL" id="BMFD01000002">
    <property type="protein sequence ID" value="GGC31444.1"/>
    <property type="molecule type" value="Genomic_DNA"/>
</dbReference>
<keyword evidence="2" id="KW-1185">Reference proteome</keyword>
<reference evidence="2" key="1">
    <citation type="journal article" date="2019" name="Int. J. Syst. Evol. Microbiol.">
        <title>The Global Catalogue of Microorganisms (GCM) 10K type strain sequencing project: providing services to taxonomists for standard genome sequencing and annotation.</title>
        <authorList>
            <consortium name="The Broad Institute Genomics Platform"/>
            <consortium name="The Broad Institute Genome Sequencing Center for Infectious Disease"/>
            <person name="Wu L."/>
            <person name="Ma J."/>
        </authorList>
    </citation>
    <scope>NUCLEOTIDE SEQUENCE [LARGE SCALE GENOMIC DNA]</scope>
    <source>
        <strain evidence="2">CGMCC 1.12479</strain>
    </source>
</reference>
<dbReference type="Proteomes" id="UP000635885">
    <property type="component" value="Unassembled WGS sequence"/>
</dbReference>
<name>A0ABQ1LYR7_9BACT</name>